<reference evidence="3 4" key="1">
    <citation type="journal article" date="2018" name="Sci. Rep.">
        <title>Genome sequence of the cauliflower mushroom Sparassis crispa (Hanabiratake) and its association with beneficial usage.</title>
        <authorList>
            <person name="Kiyama R."/>
            <person name="Furutani Y."/>
            <person name="Kawaguchi K."/>
            <person name="Nakanishi T."/>
        </authorList>
    </citation>
    <scope>NUCLEOTIDE SEQUENCE [LARGE SCALE GENOMIC DNA]</scope>
</reference>
<organism evidence="3 4">
    <name type="scientific">Sparassis crispa</name>
    <dbReference type="NCBI Taxonomy" id="139825"/>
    <lineage>
        <taxon>Eukaryota</taxon>
        <taxon>Fungi</taxon>
        <taxon>Dikarya</taxon>
        <taxon>Basidiomycota</taxon>
        <taxon>Agaricomycotina</taxon>
        <taxon>Agaricomycetes</taxon>
        <taxon>Polyporales</taxon>
        <taxon>Sparassidaceae</taxon>
        <taxon>Sparassis</taxon>
    </lineage>
</organism>
<proteinExistence type="predicted"/>
<evidence type="ECO:0008006" key="5">
    <source>
        <dbReference type="Google" id="ProtNLM"/>
    </source>
</evidence>
<dbReference type="SUPFAM" id="SSF159245">
    <property type="entry name" value="AttH-like"/>
    <property type="match status" value="1"/>
</dbReference>
<comment type="caution">
    <text evidence="3">The sequence shown here is derived from an EMBL/GenBank/DDBJ whole genome shotgun (WGS) entry which is preliminary data.</text>
</comment>
<dbReference type="InterPro" id="IPR057722">
    <property type="entry name" value="AsqO/PenF-like_C"/>
</dbReference>
<sequence>MFTVLGAPMFRVPATVVFVAALWASYASATALHGHRSVKDTVPFDGQYLAANSSNTQTEWWYIQGVSEPVGDELPSSVTVTFYQGNVLYTSPAGSTEPEFTISIDGFLSNGTAYNVNIPTTTGTITTEGQAVDGTWGLNSPEYGISGSIVLTSSASPHYACNVTDDPYFDTAVPTGVSLSPTEKMMFTEFGWTVTIPGGRAVVDLLIDGTPLQFTGNGYHDHNFSPAPVFGYASQWYWVQAQLGPYLVAGVVMQAINSTNLANTGYLSESGVVLQNQCSFQGSRTVDFNTVTPYGASLDNVTGAVVPQGFLLGFTLEDGEQYSFNLTTVGTFPDTAIYYRWIGTATGGKVGGVEYTGTTIHEWLDPSLSLYTPSQ</sequence>
<dbReference type="STRING" id="139825.A0A401GPJ4"/>
<dbReference type="Proteomes" id="UP000287166">
    <property type="component" value="Unassembled WGS sequence"/>
</dbReference>
<accession>A0A401GPJ4</accession>
<dbReference type="AlphaFoldDB" id="A0A401GPJ4"/>
<dbReference type="RefSeq" id="XP_027615056.1">
    <property type="nucleotide sequence ID" value="XM_027759255.1"/>
</dbReference>
<dbReference type="Pfam" id="PF24137">
    <property type="entry name" value="DA_N"/>
    <property type="match status" value="1"/>
</dbReference>
<gene>
    <name evidence="3" type="ORF">SCP_0601210</name>
</gene>
<dbReference type="InterPro" id="IPR056402">
    <property type="entry name" value="DA_N"/>
</dbReference>
<dbReference type="EMBL" id="BFAD01000006">
    <property type="protein sequence ID" value="GBE84143.1"/>
    <property type="molecule type" value="Genomic_DNA"/>
</dbReference>
<dbReference type="GeneID" id="38781060"/>
<dbReference type="InParanoid" id="A0A401GPJ4"/>
<evidence type="ECO:0000313" key="4">
    <source>
        <dbReference type="Proteomes" id="UP000287166"/>
    </source>
</evidence>
<dbReference type="Pfam" id="PF25581">
    <property type="entry name" value="AsqO_C"/>
    <property type="match status" value="1"/>
</dbReference>
<evidence type="ECO:0000313" key="3">
    <source>
        <dbReference type="EMBL" id="GBE84143.1"/>
    </source>
</evidence>
<feature type="domain" description="Diels-Alderase N-terminal" evidence="1">
    <location>
        <begin position="52"/>
        <end position="224"/>
    </location>
</feature>
<keyword evidence="4" id="KW-1185">Reference proteome</keyword>
<evidence type="ECO:0000259" key="2">
    <source>
        <dbReference type="Pfam" id="PF25581"/>
    </source>
</evidence>
<evidence type="ECO:0000259" key="1">
    <source>
        <dbReference type="Pfam" id="PF24137"/>
    </source>
</evidence>
<dbReference type="OrthoDB" id="5344254at2759"/>
<feature type="domain" description="AsqO/PenF-like C-terminal" evidence="2">
    <location>
        <begin position="234"/>
        <end position="364"/>
    </location>
</feature>
<protein>
    <recommendedName>
        <fullName evidence="5">AttH domain-containing protein</fullName>
    </recommendedName>
</protein>
<name>A0A401GPJ4_9APHY</name>